<reference evidence="1" key="1">
    <citation type="submission" date="2014-11" db="EMBL/GenBank/DDBJ databases">
        <authorList>
            <person name="Amaro Gonzalez C."/>
        </authorList>
    </citation>
    <scope>NUCLEOTIDE SEQUENCE</scope>
</reference>
<organism evidence="1">
    <name type="scientific">Anguilla anguilla</name>
    <name type="common">European freshwater eel</name>
    <name type="synonym">Muraena anguilla</name>
    <dbReference type="NCBI Taxonomy" id="7936"/>
    <lineage>
        <taxon>Eukaryota</taxon>
        <taxon>Metazoa</taxon>
        <taxon>Chordata</taxon>
        <taxon>Craniata</taxon>
        <taxon>Vertebrata</taxon>
        <taxon>Euteleostomi</taxon>
        <taxon>Actinopterygii</taxon>
        <taxon>Neopterygii</taxon>
        <taxon>Teleostei</taxon>
        <taxon>Anguilliformes</taxon>
        <taxon>Anguillidae</taxon>
        <taxon>Anguilla</taxon>
    </lineage>
</organism>
<reference evidence="1" key="2">
    <citation type="journal article" date="2015" name="Fish Shellfish Immunol.">
        <title>Early steps in the European eel (Anguilla anguilla)-Vibrio vulnificus interaction in the gills: Role of the RtxA13 toxin.</title>
        <authorList>
            <person name="Callol A."/>
            <person name="Pajuelo D."/>
            <person name="Ebbesson L."/>
            <person name="Teles M."/>
            <person name="MacKenzie S."/>
            <person name="Amaro C."/>
        </authorList>
    </citation>
    <scope>NUCLEOTIDE SEQUENCE</scope>
</reference>
<dbReference type="AlphaFoldDB" id="A0A0E9PZ03"/>
<protein>
    <submittedName>
        <fullName evidence="1">Uncharacterized protein</fullName>
    </submittedName>
</protein>
<sequence length="23" mass="2688">MSQSMSPQSSVLKWFHFKPNLAH</sequence>
<proteinExistence type="predicted"/>
<dbReference type="EMBL" id="GBXM01098731">
    <property type="protein sequence ID" value="JAH09846.1"/>
    <property type="molecule type" value="Transcribed_RNA"/>
</dbReference>
<evidence type="ECO:0000313" key="1">
    <source>
        <dbReference type="EMBL" id="JAH09846.1"/>
    </source>
</evidence>
<accession>A0A0E9PZ03</accession>
<name>A0A0E9PZ03_ANGAN</name>